<keyword evidence="4" id="KW-0804">Transcription</keyword>
<dbReference type="EnsemblPlants" id="Bo7g048630.1">
    <property type="protein sequence ID" value="Bo7g048630.1"/>
    <property type="gene ID" value="Bo7g048630"/>
</dbReference>
<dbReference type="SUPFAM" id="SSF47459">
    <property type="entry name" value="HLH, helix-loop-helix DNA-binding domain"/>
    <property type="match status" value="1"/>
</dbReference>
<dbReference type="GO" id="GO:0000978">
    <property type="term" value="F:RNA polymerase II cis-regulatory region sequence-specific DNA binding"/>
    <property type="evidence" value="ECO:0007669"/>
    <property type="project" value="TreeGrafter"/>
</dbReference>
<dbReference type="STRING" id="109376.A0A0D3D6D7"/>
<dbReference type="GO" id="GO:0048766">
    <property type="term" value="P:root hair initiation"/>
    <property type="evidence" value="ECO:0007669"/>
    <property type="project" value="UniProtKB-ARBA"/>
</dbReference>
<evidence type="ECO:0000313" key="9">
    <source>
        <dbReference type="Proteomes" id="UP000032141"/>
    </source>
</evidence>
<evidence type="ECO:0000256" key="1">
    <source>
        <dbReference type="ARBA" id="ARBA00004123"/>
    </source>
</evidence>
<dbReference type="OMA" id="ETNTNWR"/>
<feature type="domain" description="BHLH" evidence="7">
    <location>
        <begin position="321"/>
        <end position="370"/>
    </location>
</feature>
<name>A0A0D3D6D7_BRAOL</name>
<dbReference type="PANTHER" id="PTHR16223:SF220">
    <property type="entry name" value="BHLH DOMAIN-CONTAINING PROTEIN"/>
    <property type="match status" value="1"/>
</dbReference>
<dbReference type="Proteomes" id="UP000032141">
    <property type="component" value="Chromosome C7"/>
</dbReference>
<comment type="subcellular location">
    <subcellularLocation>
        <location evidence="1">Nucleus</location>
    </subcellularLocation>
</comment>
<dbReference type="CDD" id="cd11454">
    <property type="entry name" value="bHLH_AtIND_like"/>
    <property type="match status" value="1"/>
</dbReference>
<dbReference type="InterPro" id="IPR045843">
    <property type="entry name" value="IND-like"/>
</dbReference>
<dbReference type="Gene3D" id="4.10.280.10">
    <property type="entry name" value="Helix-loop-helix DNA-binding domain"/>
    <property type="match status" value="1"/>
</dbReference>
<dbReference type="InterPro" id="IPR011598">
    <property type="entry name" value="bHLH_dom"/>
</dbReference>
<feature type="compositionally biased region" description="Low complexity" evidence="6">
    <location>
        <begin position="145"/>
        <end position="160"/>
    </location>
</feature>
<dbReference type="GO" id="GO:0000981">
    <property type="term" value="F:DNA-binding transcription factor activity, RNA polymerase II-specific"/>
    <property type="evidence" value="ECO:0007669"/>
    <property type="project" value="TreeGrafter"/>
</dbReference>
<reference evidence="8" key="2">
    <citation type="submission" date="2015-03" db="UniProtKB">
        <authorList>
            <consortium name="EnsemblPlants"/>
        </authorList>
    </citation>
    <scope>IDENTIFICATION</scope>
</reference>
<dbReference type="Gramene" id="Bo7g048630.1">
    <property type="protein sequence ID" value="Bo7g048630.1"/>
    <property type="gene ID" value="Bo7g048630"/>
</dbReference>
<dbReference type="eggNOG" id="ENOG502R684">
    <property type="taxonomic scope" value="Eukaryota"/>
</dbReference>
<evidence type="ECO:0000256" key="6">
    <source>
        <dbReference type="SAM" id="MobiDB-lite"/>
    </source>
</evidence>
<accession>A0A0D3D6D7</accession>
<protein>
    <recommendedName>
        <fullName evidence="7">BHLH domain-containing protein</fullName>
    </recommendedName>
</protein>
<reference evidence="8 9" key="1">
    <citation type="journal article" date="2014" name="Genome Biol.">
        <title>Transcriptome and methylome profiling reveals relics of genome dominance in the mesopolyploid Brassica oleracea.</title>
        <authorList>
            <person name="Parkin I.A."/>
            <person name="Koh C."/>
            <person name="Tang H."/>
            <person name="Robinson S.J."/>
            <person name="Kagale S."/>
            <person name="Clarke W.E."/>
            <person name="Town C.D."/>
            <person name="Nixon J."/>
            <person name="Krishnakumar V."/>
            <person name="Bidwell S.L."/>
            <person name="Denoeud F."/>
            <person name="Belcram H."/>
            <person name="Links M.G."/>
            <person name="Just J."/>
            <person name="Clarke C."/>
            <person name="Bender T."/>
            <person name="Huebert T."/>
            <person name="Mason A.S."/>
            <person name="Pires J.C."/>
            <person name="Barker G."/>
            <person name="Moore J."/>
            <person name="Walley P.G."/>
            <person name="Manoli S."/>
            <person name="Batley J."/>
            <person name="Edwards D."/>
            <person name="Nelson M.N."/>
            <person name="Wang X."/>
            <person name="Paterson A.H."/>
            <person name="King G."/>
            <person name="Bancroft I."/>
            <person name="Chalhoub B."/>
            <person name="Sharpe A.G."/>
        </authorList>
    </citation>
    <scope>NUCLEOTIDE SEQUENCE</scope>
    <source>
        <strain evidence="8 9">cv. TO1000</strain>
    </source>
</reference>
<evidence type="ECO:0000256" key="3">
    <source>
        <dbReference type="ARBA" id="ARBA00023125"/>
    </source>
</evidence>
<proteinExistence type="predicted"/>
<evidence type="ECO:0000256" key="4">
    <source>
        <dbReference type="ARBA" id="ARBA00023163"/>
    </source>
</evidence>
<dbReference type="AlphaFoldDB" id="A0A0D3D6D7"/>
<dbReference type="PROSITE" id="PS50888">
    <property type="entry name" value="BHLH"/>
    <property type="match status" value="1"/>
</dbReference>
<dbReference type="HOGENOM" id="CLU_678543_0_0_1"/>
<dbReference type="Pfam" id="PF00010">
    <property type="entry name" value="HLH"/>
    <property type="match status" value="1"/>
</dbReference>
<evidence type="ECO:0000256" key="5">
    <source>
        <dbReference type="ARBA" id="ARBA00023242"/>
    </source>
</evidence>
<dbReference type="SMART" id="SM00353">
    <property type="entry name" value="HLH"/>
    <property type="match status" value="1"/>
</dbReference>
<dbReference type="GO" id="GO:0009733">
    <property type="term" value="P:response to auxin"/>
    <property type="evidence" value="ECO:0007669"/>
    <property type="project" value="UniProtKB-ARBA"/>
</dbReference>
<dbReference type="PANTHER" id="PTHR16223">
    <property type="entry name" value="TRANSCRIPTION FACTOR BHLH83-RELATED"/>
    <property type="match status" value="1"/>
</dbReference>
<dbReference type="GO" id="GO:0046983">
    <property type="term" value="F:protein dimerization activity"/>
    <property type="evidence" value="ECO:0007669"/>
    <property type="project" value="InterPro"/>
</dbReference>
<evidence type="ECO:0000256" key="2">
    <source>
        <dbReference type="ARBA" id="ARBA00023015"/>
    </source>
</evidence>
<keyword evidence="3" id="KW-0238">DNA-binding</keyword>
<keyword evidence="5" id="KW-0539">Nucleus</keyword>
<keyword evidence="9" id="KW-1185">Reference proteome</keyword>
<organism evidence="8 9">
    <name type="scientific">Brassica oleracea var. oleracea</name>
    <dbReference type="NCBI Taxonomy" id="109376"/>
    <lineage>
        <taxon>Eukaryota</taxon>
        <taxon>Viridiplantae</taxon>
        <taxon>Streptophyta</taxon>
        <taxon>Embryophyta</taxon>
        <taxon>Tracheophyta</taxon>
        <taxon>Spermatophyta</taxon>
        <taxon>Magnoliopsida</taxon>
        <taxon>eudicotyledons</taxon>
        <taxon>Gunneridae</taxon>
        <taxon>Pentapetalae</taxon>
        <taxon>rosids</taxon>
        <taxon>malvids</taxon>
        <taxon>Brassicales</taxon>
        <taxon>Brassicaceae</taxon>
        <taxon>Brassiceae</taxon>
        <taxon>Brassica</taxon>
    </lineage>
</organism>
<feature type="region of interest" description="Disordered" evidence="6">
    <location>
        <begin position="120"/>
        <end position="177"/>
    </location>
</feature>
<evidence type="ECO:0000259" key="7">
    <source>
        <dbReference type="PROSITE" id="PS50888"/>
    </source>
</evidence>
<keyword evidence="2" id="KW-0805">Transcription regulation</keyword>
<dbReference type="InterPro" id="IPR036638">
    <property type="entry name" value="HLH_DNA-bd_sf"/>
</dbReference>
<sequence>MDGLADGELESLLGMFNFDQCSPSKEGRPRDEMLGLSSLYSGHLHHHQNSVLSSDHNPLLVPDMLPISAIPGGILPTMRDSWDQNHLQDTATLKRKQVNVDNLHSTNSDYDVRRQELVKANKKQRVSLESPRVKETNTNWRDGKSISNSSNGDKSSVTSVKGKRRATKGTATDPQSLYARREVRESFSLSFFPPPTPFFLGPNSPLISSGGPVGLSRRSATPNLPARPIPLPVVLKPPHFLLAPPSLVLVGLCLDPHVVPLMLDRNSSFRVNSVATGEILSLRRDGSVLLVEVLLQRSSGGVCQVLLLMPARSHFGEFLTELSLAILLLHLKRREKINERLKTLQNLVPNGTKVDISTMLEEAVNYVKFLQLQIKLLSSDDLWMYAPLAYNGIDMGFHHNLLSRLT</sequence>
<dbReference type="FunFam" id="4.10.280.10:FF:000022">
    <property type="entry name" value="Basic helix-loop-helix transcription factor"/>
    <property type="match status" value="1"/>
</dbReference>
<dbReference type="GO" id="GO:0005634">
    <property type="term" value="C:nucleus"/>
    <property type="evidence" value="ECO:0007669"/>
    <property type="project" value="UniProtKB-SubCell"/>
</dbReference>
<evidence type="ECO:0000313" key="8">
    <source>
        <dbReference type="EnsemblPlants" id="Bo7g048630.1"/>
    </source>
</evidence>